<evidence type="ECO:0008006" key="3">
    <source>
        <dbReference type="Google" id="ProtNLM"/>
    </source>
</evidence>
<dbReference type="EMBL" id="KN848711">
    <property type="protein sequence ID" value="KIR78480.1"/>
    <property type="molecule type" value="Genomic_DNA"/>
</dbReference>
<reference evidence="1 2" key="1">
    <citation type="submission" date="2015-01" db="EMBL/GenBank/DDBJ databases">
        <title>The Genome Sequence of Cryptococcus gattii EJB2.</title>
        <authorList>
            <consortium name="The Broad Institute Genomics Platform"/>
            <person name="Cuomo C."/>
            <person name="Litvintseva A."/>
            <person name="Chen Y."/>
            <person name="Heitman J."/>
            <person name="Sun S."/>
            <person name="Springer D."/>
            <person name="Dromer F."/>
            <person name="Young S."/>
            <person name="Zeng Q."/>
            <person name="Gargeya S."/>
            <person name="Abouelleil A."/>
            <person name="Alvarado L."/>
            <person name="Chapman S.B."/>
            <person name="Gainer-Dewar J."/>
            <person name="Goldberg J."/>
            <person name="Griggs A."/>
            <person name="Gujja S."/>
            <person name="Hansen M."/>
            <person name="Howarth C."/>
            <person name="Imamovic A."/>
            <person name="Larimer J."/>
            <person name="Murphy C."/>
            <person name="Naylor J."/>
            <person name="Pearson M."/>
            <person name="Priest M."/>
            <person name="Roberts A."/>
            <person name="Saif S."/>
            <person name="Shea T."/>
            <person name="Sykes S."/>
            <person name="Wortman J."/>
            <person name="Nusbaum C."/>
            <person name="Birren B."/>
        </authorList>
    </citation>
    <scope>NUCLEOTIDE SEQUENCE [LARGE SCALE GENOMIC DNA]</scope>
    <source>
        <strain evidence="1 2">EJB2</strain>
    </source>
</reference>
<evidence type="ECO:0000313" key="1">
    <source>
        <dbReference type="EMBL" id="KIR78480.1"/>
    </source>
</evidence>
<sequence>MARRGERMGSDSRSDISGVMCALATGCGAWASAGDEVKRSSTLVRMCYGESVVTSRHQQQADAY</sequence>
<keyword evidence="2" id="KW-1185">Reference proteome</keyword>
<organism evidence="1 2">
    <name type="scientific">Cryptococcus gattii EJB2</name>
    <dbReference type="NCBI Taxonomy" id="1296103"/>
    <lineage>
        <taxon>Eukaryota</taxon>
        <taxon>Fungi</taxon>
        <taxon>Dikarya</taxon>
        <taxon>Basidiomycota</taxon>
        <taxon>Agaricomycotina</taxon>
        <taxon>Tremellomycetes</taxon>
        <taxon>Tremellales</taxon>
        <taxon>Cryptococcaceae</taxon>
        <taxon>Cryptococcus</taxon>
        <taxon>Cryptococcus gattii species complex</taxon>
    </lineage>
</organism>
<evidence type="ECO:0000313" key="2">
    <source>
        <dbReference type="Proteomes" id="UP000054272"/>
    </source>
</evidence>
<dbReference type="PROSITE" id="PS51257">
    <property type="entry name" value="PROKAR_LIPOPROTEIN"/>
    <property type="match status" value="1"/>
</dbReference>
<accession>A0ABR5BS53</accession>
<name>A0ABR5BS53_9TREE</name>
<proteinExistence type="predicted"/>
<protein>
    <recommendedName>
        <fullName evidence="3">Lipoprotein</fullName>
    </recommendedName>
</protein>
<dbReference type="Proteomes" id="UP000054272">
    <property type="component" value="Unassembled WGS sequence"/>
</dbReference>
<gene>
    <name evidence="1" type="ORF">I306_04406</name>
</gene>